<dbReference type="PIRSF" id="PIRSF000097">
    <property type="entry name" value="AKR"/>
    <property type="match status" value="1"/>
</dbReference>
<reference evidence="3 4" key="1">
    <citation type="journal article" date="2022" name="Front. Cell. Infect. Microbiol.">
        <title>The Genomes of Two Strains of Taenia crassiceps the Animal Model for the Study of Human Cysticercosis.</title>
        <authorList>
            <person name="Bobes R.J."/>
            <person name="Estrada K."/>
            <person name="Rios-Valencia D.G."/>
            <person name="Calderon-Gallegos A."/>
            <person name="de la Torre P."/>
            <person name="Carrero J.C."/>
            <person name="Sanchez-Flores A."/>
            <person name="Laclette J.P."/>
        </authorList>
    </citation>
    <scope>NUCLEOTIDE SEQUENCE [LARGE SCALE GENOMIC DNA]</scope>
    <source>
        <strain evidence="3">WFUcys</strain>
    </source>
</reference>
<feature type="domain" description="NADP-dependent oxidoreductase" evidence="1">
    <location>
        <begin position="19"/>
        <end position="290"/>
    </location>
</feature>
<evidence type="ECO:0000313" key="3">
    <source>
        <dbReference type="EMBL" id="KAL5106564.1"/>
    </source>
</evidence>
<gene>
    <name evidence="2" type="ORF">TcWFU_000154</name>
    <name evidence="3" type="ORF">TcWFU_001146</name>
</gene>
<dbReference type="InterPro" id="IPR036812">
    <property type="entry name" value="NAD(P)_OxRdtase_dom_sf"/>
</dbReference>
<dbReference type="EMBL" id="JAKROA010000005">
    <property type="protein sequence ID" value="KAL5106564.1"/>
    <property type="molecule type" value="Genomic_DNA"/>
</dbReference>
<dbReference type="Gene3D" id="3.20.20.100">
    <property type="entry name" value="NADP-dependent oxidoreductase domain"/>
    <property type="match status" value="1"/>
</dbReference>
<evidence type="ECO:0000259" key="1">
    <source>
        <dbReference type="Pfam" id="PF00248"/>
    </source>
</evidence>
<dbReference type="InterPro" id="IPR018170">
    <property type="entry name" value="Aldo/ket_reductase_CS"/>
</dbReference>
<dbReference type="SUPFAM" id="SSF51430">
    <property type="entry name" value="NAD(P)-linked oxidoreductase"/>
    <property type="match status" value="1"/>
</dbReference>
<keyword evidence="4" id="KW-1185">Reference proteome</keyword>
<dbReference type="PRINTS" id="PR00069">
    <property type="entry name" value="ALDKETRDTASE"/>
</dbReference>
<name>A0ABR4QAA3_9CEST</name>
<evidence type="ECO:0000313" key="4">
    <source>
        <dbReference type="Proteomes" id="UP001651158"/>
    </source>
</evidence>
<reference evidence="3" key="2">
    <citation type="submission" date="2024-12" db="EMBL/GenBank/DDBJ databases">
        <authorList>
            <person name="Estrada K."/>
            <person name="Bobes R.J."/>
            <person name="Sanchez-Flores A."/>
            <person name="Laclette J.P."/>
        </authorList>
    </citation>
    <scope>NUCLEOTIDE SEQUENCE</scope>
    <source>
        <strain evidence="3">WFUcys</strain>
        <tissue evidence="3">Peritoneal cavity of infected mice</tissue>
    </source>
</reference>
<dbReference type="InterPro" id="IPR023210">
    <property type="entry name" value="NADP_OxRdtase_dom"/>
</dbReference>
<dbReference type="Proteomes" id="UP001651158">
    <property type="component" value="Unassembled WGS sequence"/>
</dbReference>
<sequence length="315" mass="36079">MNVDESVCLNSGYTIPRLALGTFRAAKEAVSEAVELALSVGYRHIDCSMVHDNEKEVGEAIARSMERLNLRREDIFVAAKFSCDKHAPEDVRKVCESSLKDLGLEYLDLYLVHFPMSPKTREDEPLSIYDPVSGDFERRKLEETWKATEELVSAGLVRSIGVCNFVIRQLRWLLDRCTIPPAVNQVEVNVYYPNTRLIRFCRSRRIVVEGCAPLGSPCFMRFNPYKLLQNDDIVKVAHDYKKTPAQVVLRHSLQRGIVIILRSVIPERIKSCFDVFDFDLSHMDVLRVDNAPWNVPLSRVSALAKDPEYPFHDDY</sequence>
<dbReference type="EMBL" id="JAKROA010000005">
    <property type="protein sequence ID" value="KAL5106497.1"/>
    <property type="molecule type" value="Genomic_DNA"/>
</dbReference>
<dbReference type="CDD" id="cd19071">
    <property type="entry name" value="AKR_AKR1-5-like"/>
    <property type="match status" value="1"/>
</dbReference>
<dbReference type="PROSITE" id="PS00798">
    <property type="entry name" value="ALDOKETO_REDUCTASE_1"/>
    <property type="match status" value="1"/>
</dbReference>
<protein>
    <submittedName>
        <fullName evidence="3">Aldo-keto reductase family 1 member A1-A</fullName>
    </submittedName>
</protein>
<comment type="caution">
    <text evidence="3">The sequence shown here is derived from an EMBL/GenBank/DDBJ whole genome shotgun (WGS) entry which is preliminary data.</text>
</comment>
<dbReference type="Pfam" id="PF00248">
    <property type="entry name" value="Aldo_ket_red"/>
    <property type="match status" value="1"/>
</dbReference>
<organism evidence="3 4">
    <name type="scientific">Taenia crassiceps</name>
    <dbReference type="NCBI Taxonomy" id="6207"/>
    <lineage>
        <taxon>Eukaryota</taxon>
        <taxon>Metazoa</taxon>
        <taxon>Spiralia</taxon>
        <taxon>Lophotrochozoa</taxon>
        <taxon>Platyhelminthes</taxon>
        <taxon>Cestoda</taxon>
        <taxon>Eucestoda</taxon>
        <taxon>Cyclophyllidea</taxon>
        <taxon>Taeniidae</taxon>
        <taxon>Taenia</taxon>
    </lineage>
</organism>
<dbReference type="PANTHER" id="PTHR11732">
    <property type="entry name" value="ALDO/KETO REDUCTASE"/>
    <property type="match status" value="1"/>
</dbReference>
<dbReference type="InterPro" id="IPR020471">
    <property type="entry name" value="AKR"/>
</dbReference>
<proteinExistence type="predicted"/>
<accession>A0ABR4QAA3</accession>
<evidence type="ECO:0000313" key="2">
    <source>
        <dbReference type="EMBL" id="KAL5106497.1"/>
    </source>
</evidence>